<feature type="transmembrane region" description="Helical" evidence="3">
    <location>
        <begin position="540"/>
        <end position="557"/>
    </location>
</feature>
<evidence type="ECO:0000313" key="5">
    <source>
        <dbReference type="Proteomes" id="UP000297527"/>
    </source>
</evidence>
<sequence>MSMEFGNVQSTAIEGATFTFNLDDAPAQKQKDGTPLKPCPRTDCVAHRTKQTQLEWELKEARMLAQQKEEQVSTRVAQLESYDQRLQAAHIDLAAFEPIVAKLEAGYIEEKRKNENFAVLEERYIQEKRNLEARYTAEKKKQTVEYEDLREKHFGLQDKMAEAKVDNSAIIEKLEAQITALELAVTEKDLYVGYVETQMDAREQRCAIREERCSAIEGERRTLKHNALELQKVIDDMQSKMEDMQADYEALTYEFNTYKEDMAEHITEKEKLVKRVAAEKQRVDDFRHDAREVQKENKKIQEALVKKEQETQVLLENMEKANKDLVAKGGVGVSPEVQKLMRDYIEMCRSIIQQIIDTRKAQNPGFNPAPGTYQPKDGDSGKNSAAGSKAPTESSSSSSSEAEAEEEGGEVAEGEGEGEGSPDLQLINKKTRRRGHGPAAGPEIQIQIKEVEVIREVHIPGPEILVPGPTIEVQVPGPIQYVDREIPVPGPITFVDAPGEDIPGPIRYTPFRVFAHNPVICWLLVEFNFLILFFHWCKHLLSVLSWFPAITIGLGPWNPSPPDDDSDSDSSSDESDAANDDDAAREPRDVDRPPKTGPKLLSVLFNPKRGRLPNAWDTFWGLVFHMIVYSVLWLFLSVAYERKLWLAENDSTRRWLYQIIAQHGGNGFLGMNQILPQRVIRLLEIWRFDLLERMGYPVAYQFPG</sequence>
<evidence type="ECO:0000256" key="2">
    <source>
        <dbReference type="SAM" id="MobiDB-lite"/>
    </source>
</evidence>
<comment type="caution">
    <text evidence="4">The sequence shown here is derived from an EMBL/GenBank/DDBJ whole genome shotgun (WGS) entry which is preliminary data.</text>
</comment>
<keyword evidence="3" id="KW-0812">Transmembrane</keyword>
<dbReference type="EMBL" id="PQXN01000009">
    <property type="protein sequence ID" value="TGO64046.1"/>
    <property type="molecule type" value="Genomic_DNA"/>
</dbReference>
<feature type="region of interest" description="Disordered" evidence="2">
    <location>
        <begin position="558"/>
        <end position="596"/>
    </location>
</feature>
<organism evidence="4 5">
    <name type="scientific">Botryotinia convoluta</name>
    <dbReference type="NCBI Taxonomy" id="54673"/>
    <lineage>
        <taxon>Eukaryota</taxon>
        <taxon>Fungi</taxon>
        <taxon>Dikarya</taxon>
        <taxon>Ascomycota</taxon>
        <taxon>Pezizomycotina</taxon>
        <taxon>Leotiomycetes</taxon>
        <taxon>Helotiales</taxon>
        <taxon>Sclerotiniaceae</taxon>
        <taxon>Botryotinia</taxon>
    </lineage>
</organism>
<keyword evidence="1" id="KW-0175">Coiled coil</keyword>
<reference evidence="4 5" key="1">
    <citation type="submission" date="2017-12" db="EMBL/GenBank/DDBJ databases">
        <title>Comparative genomics of Botrytis spp.</title>
        <authorList>
            <person name="Valero-Jimenez C.A."/>
            <person name="Tapia P."/>
            <person name="Veloso J."/>
            <person name="Silva-Moreno E."/>
            <person name="Staats M."/>
            <person name="Valdes J.H."/>
            <person name="Van Kan J.A.L."/>
        </authorList>
    </citation>
    <scope>NUCLEOTIDE SEQUENCE [LARGE SCALE GENOMIC DNA]</scope>
    <source>
        <strain evidence="4 5">MUCL11595</strain>
    </source>
</reference>
<feature type="transmembrane region" description="Helical" evidence="3">
    <location>
        <begin position="619"/>
        <end position="640"/>
    </location>
</feature>
<keyword evidence="3" id="KW-1133">Transmembrane helix</keyword>
<feature type="compositionally biased region" description="Acidic residues" evidence="2">
    <location>
        <begin position="402"/>
        <end position="420"/>
    </location>
</feature>
<dbReference type="AlphaFoldDB" id="A0A4Z1IRS6"/>
<keyword evidence="3" id="KW-0472">Membrane</keyword>
<evidence type="ECO:0000256" key="1">
    <source>
        <dbReference type="SAM" id="Coils"/>
    </source>
</evidence>
<feature type="compositionally biased region" description="Acidic residues" evidence="2">
    <location>
        <begin position="562"/>
        <end position="581"/>
    </location>
</feature>
<protein>
    <submittedName>
        <fullName evidence="4">Uncharacterized protein</fullName>
    </submittedName>
</protein>
<accession>A0A4Z1IRS6</accession>
<feature type="transmembrane region" description="Helical" evidence="3">
    <location>
        <begin position="513"/>
        <end position="533"/>
    </location>
</feature>
<gene>
    <name evidence="4" type="ORF">BCON_0009g00550</name>
</gene>
<evidence type="ECO:0000313" key="4">
    <source>
        <dbReference type="EMBL" id="TGO64046.1"/>
    </source>
</evidence>
<feature type="coiled-coil region" evidence="1">
    <location>
        <begin position="220"/>
        <end position="324"/>
    </location>
</feature>
<proteinExistence type="predicted"/>
<dbReference type="Gene3D" id="1.10.287.1490">
    <property type="match status" value="1"/>
</dbReference>
<feature type="compositionally biased region" description="Basic and acidic residues" evidence="2">
    <location>
        <begin position="582"/>
        <end position="594"/>
    </location>
</feature>
<name>A0A4Z1IRS6_9HELO</name>
<keyword evidence="5" id="KW-1185">Reference proteome</keyword>
<dbReference type="Proteomes" id="UP000297527">
    <property type="component" value="Unassembled WGS sequence"/>
</dbReference>
<evidence type="ECO:0000256" key="3">
    <source>
        <dbReference type="SAM" id="Phobius"/>
    </source>
</evidence>
<feature type="coiled-coil region" evidence="1">
    <location>
        <begin position="121"/>
        <end position="166"/>
    </location>
</feature>
<feature type="region of interest" description="Disordered" evidence="2">
    <location>
        <begin position="359"/>
        <end position="424"/>
    </location>
</feature>
<dbReference type="OrthoDB" id="3563208at2759"/>